<keyword evidence="4 5" id="KW-0472">Membrane</keyword>
<dbReference type="Proteomes" id="UP000319712">
    <property type="component" value="Unassembled WGS sequence"/>
</dbReference>
<dbReference type="PANTHER" id="PTHR32322:SF2">
    <property type="entry name" value="EAMA DOMAIN-CONTAINING PROTEIN"/>
    <property type="match status" value="1"/>
</dbReference>
<evidence type="ECO:0000256" key="4">
    <source>
        <dbReference type="ARBA" id="ARBA00023136"/>
    </source>
</evidence>
<dbReference type="InterPro" id="IPR037185">
    <property type="entry name" value="EmrE-like"/>
</dbReference>
<dbReference type="SUPFAM" id="SSF103481">
    <property type="entry name" value="Multidrug resistance efflux transporter EmrE"/>
    <property type="match status" value="2"/>
</dbReference>
<reference evidence="7 8" key="1">
    <citation type="submission" date="2017-05" db="EMBL/GenBank/DDBJ databases">
        <authorList>
            <person name="Varghese N."/>
            <person name="Submissions S."/>
        </authorList>
    </citation>
    <scope>NUCLEOTIDE SEQUENCE [LARGE SCALE GENOMIC DNA]</scope>
    <source>
        <strain evidence="7 8">DSM 19504</strain>
    </source>
</reference>
<protein>
    <submittedName>
        <fullName evidence="7">EamA-like transporter family protein</fullName>
    </submittedName>
</protein>
<feature type="transmembrane region" description="Helical" evidence="5">
    <location>
        <begin position="130"/>
        <end position="150"/>
    </location>
</feature>
<evidence type="ECO:0000313" key="8">
    <source>
        <dbReference type="Proteomes" id="UP000319712"/>
    </source>
</evidence>
<dbReference type="EMBL" id="FXTD01000006">
    <property type="protein sequence ID" value="SMO67413.1"/>
    <property type="molecule type" value="Genomic_DNA"/>
</dbReference>
<feature type="transmembrane region" description="Helical" evidence="5">
    <location>
        <begin position="170"/>
        <end position="190"/>
    </location>
</feature>
<evidence type="ECO:0000313" key="7">
    <source>
        <dbReference type="EMBL" id="SMO67413.1"/>
    </source>
</evidence>
<keyword evidence="2 5" id="KW-0812">Transmembrane</keyword>
<name>A0A521D6T3_9EURY</name>
<dbReference type="AlphaFoldDB" id="A0A521D6T3"/>
<feature type="transmembrane region" description="Helical" evidence="5">
    <location>
        <begin position="37"/>
        <end position="62"/>
    </location>
</feature>
<proteinExistence type="predicted"/>
<evidence type="ECO:0000256" key="2">
    <source>
        <dbReference type="ARBA" id="ARBA00022692"/>
    </source>
</evidence>
<evidence type="ECO:0000259" key="6">
    <source>
        <dbReference type="Pfam" id="PF00892"/>
    </source>
</evidence>
<keyword evidence="8" id="KW-1185">Reference proteome</keyword>
<dbReference type="GO" id="GO:0016020">
    <property type="term" value="C:membrane"/>
    <property type="evidence" value="ECO:0007669"/>
    <property type="project" value="UniProtKB-SubCell"/>
</dbReference>
<dbReference type="OrthoDB" id="307453at2157"/>
<accession>A0A521D6T3</accession>
<evidence type="ECO:0000256" key="5">
    <source>
        <dbReference type="SAM" id="Phobius"/>
    </source>
</evidence>
<gene>
    <name evidence="7" type="ORF">SAMN06264867_10659</name>
</gene>
<feature type="transmembrane region" description="Helical" evidence="5">
    <location>
        <begin position="12"/>
        <end position="31"/>
    </location>
</feature>
<feature type="domain" description="EamA" evidence="6">
    <location>
        <begin position="15"/>
        <end position="146"/>
    </location>
</feature>
<feature type="domain" description="EamA" evidence="6">
    <location>
        <begin position="171"/>
        <end position="304"/>
    </location>
</feature>
<feature type="transmembrane region" description="Helical" evidence="5">
    <location>
        <begin position="228"/>
        <end position="255"/>
    </location>
</feature>
<dbReference type="InterPro" id="IPR050638">
    <property type="entry name" value="AA-Vitamin_Transporters"/>
</dbReference>
<dbReference type="RefSeq" id="WP_142986642.1">
    <property type="nucleotide sequence ID" value="NZ_FXTD01000006.1"/>
</dbReference>
<dbReference type="Pfam" id="PF00892">
    <property type="entry name" value="EamA"/>
    <property type="match status" value="2"/>
</dbReference>
<comment type="subcellular location">
    <subcellularLocation>
        <location evidence="1">Membrane</location>
        <topology evidence="1">Multi-pass membrane protein</topology>
    </subcellularLocation>
</comment>
<feature type="transmembrane region" description="Helical" evidence="5">
    <location>
        <begin position="74"/>
        <end position="95"/>
    </location>
</feature>
<sequence>MYSKDLLSSPTVAVGAFLLLATLWGSSFVAIEAGLAYFPPLLFAGIRYALAGIAVLAYATVVSDRWVPRGRDEWLGVGIAGGFVIAAYHGLLYVGELHVSGAIAAVIVSLSPVLTAAFAALLLPNERIGALEIAGFVLGVVGVAVIADPGGAGLATAGGAGFLGFLSPEFLGVALVFLSAVSFSVGAVLLRPLRTDLPIAALQGWAMVTGAGLLFGGAAVTGESPASIVWNATSMVSLAYLTVLSGIVGFLLYFALLDAVGPTQLHLVSYVEPLVAAVGSWVVLGHLIGGEAILGFVAILAGFAALERREIAAYLATHRDFGPIRS</sequence>
<evidence type="ECO:0000256" key="1">
    <source>
        <dbReference type="ARBA" id="ARBA00004141"/>
    </source>
</evidence>
<feature type="transmembrane region" description="Helical" evidence="5">
    <location>
        <begin position="101"/>
        <end position="123"/>
    </location>
</feature>
<dbReference type="InterPro" id="IPR000620">
    <property type="entry name" value="EamA_dom"/>
</dbReference>
<organism evidence="7 8">
    <name type="scientific">Halorubrum cibi</name>
    <dbReference type="NCBI Taxonomy" id="413815"/>
    <lineage>
        <taxon>Archaea</taxon>
        <taxon>Methanobacteriati</taxon>
        <taxon>Methanobacteriota</taxon>
        <taxon>Stenosarchaea group</taxon>
        <taxon>Halobacteria</taxon>
        <taxon>Halobacteriales</taxon>
        <taxon>Haloferacaceae</taxon>
        <taxon>Halorubrum</taxon>
    </lineage>
</organism>
<dbReference type="PANTHER" id="PTHR32322">
    <property type="entry name" value="INNER MEMBRANE TRANSPORTER"/>
    <property type="match status" value="1"/>
</dbReference>
<keyword evidence="3 5" id="KW-1133">Transmembrane helix</keyword>
<feature type="transmembrane region" description="Helical" evidence="5">
    <location>
        <begin position="202"/>
        <end position="222"/>
    </location>
</feature>
<evidence type="ECO:0000256" key="3">
    <source>
        <dbReference type="ARBA" id="ARBA00022989"/>
    </source>
</evidence>